<name>A0A1W2GDK0_REIFA</name>
<dbReference type="STRING" id="692418.SAMN04488029_2164"/>
<evidence type="ECO:0008006" key="3">
    <source>
        <dbReference type="Google" id="ProtNLM"/>
    </source>
</evidence>
<accession>A0A1W2GDK0</accession>
<dbReference type="AlphaFoldDB" id="A0A1W2GDK0"/>
<evidence type="ECO:0000313" key="1">
    <source>
        <dbReference type="EMBL" id="SMD34740.1"/>
    </source>
</evidence>
<organism evidence="1 2">
    <name type="scientific">Reichenbachiella faecimaris</name>
    <dbReference type="NCBI Taxonomy" id="692418"/>
    <lineage>
        <taxon>Bacteria</taxon>
        <taxon>Pseudomonadati</taxon>
        <taxon>Bacteroidota</taxon>
        <taxon>Cytophagia</taxon>
        <taxon>Cytophagales</taxon>
        <taxon>Reichenbachiellaceae</taxon>
        <taxon>Reichenbachiella</taxon>
    </lineage>
</organism>
<evidence type="ECO:0000313" key="2">
    <source>
        <dbReference type="Proteomes" id="UP000192472"/>
    </source>
</evidence>
<reference evidence="1 2" key="1">
    <citation type="submission" date="2017-04" db="EMBL/GenBank/DDBJ databases">
        <authorList>
            <person name="Afonso C.L."/>
            <person name="Miller P.J."/>
            <person name="Scott M.A."/>
            <person name="Spackman E."/>
            <person name="Goraichik I."/>
            <person name="Dimitrov K.M."/>
            <person name="Suarez D.L."/>
            <person name="Swayne D.E."/>
        </authorList>
    </citation>
    <scope>NUCLEOTIDE SEQUENCE [LARGE SCALE GENOMIC DNA]</scope>
    <source>
        <strain evidence="1 2">DSM 26133</strain>
    </source>
</reference>
<dbReference type="EMBL" id="FWYF01000002">
    <property type="protein sequence ID" value="SMD34740.1"/>
    <property type="molecule type" value="Genomic_DNA"/>
</dbReference>
<sequence>MKPLTPFRTYRDPLEAEALMEILQNHNVTFERAFEKSGDLDDYVGSNPFDSDIVIKIAKSDFSKVDALLKESSD</sequence>
<dbReference type="Proteomes" id="UP000192472">
    <property type="component" value="Unassembled WGS sequence"/>
</dbReference>
<protein>
    <recommendedName>
        <fullName evidence="3">Signal transducing protein</fullName>
    </recommendedName>
</protein>
<gene>
    <name evidence="1" type="ORF">SAMN04488029_2164</name>
</gene>
<proteinExistence type="predicted"/>
<keyword evidence="2" id="KW-1185">Reference proteome</keyword>